<dbReference type="SUPFAM" id="SSF56349">
    <property type="entry name" value="DNA breaking-rejoining enzymes"/>
    <property type="match status" value="1"/>
</dbReference>
<dbReference type="RefSeq" id="WP_115835354.1">
    <property type="nucleotide sequence ID" value="NZ_CP025086.1"/>
</dbReference>
<dbReference type="CDD" id="cd01189">
    <property type="entry name" value="INT_ICEBs1_C_like"/>
    <property type="match status" value="1"/>
</dbReference>
<dbReference type="InterPro" id="IPR010998">
    <property type="entry name" value="Integrase_recombinase_N"/>
</dbReference>
<evidence type="ECO:0000259" key="6">
    <source>
        <dbReference type="PROSITE" id="PS51898"/>
    </source>
</evidence>
<feature type="domain" description="Core-binding (CB)" evidence="7">
    <location>
        <begin position="63"/>
        <end position="156"/>
    </location>
</feature>
<dbReference type="InterPro" id="IPR044068">
    <property type="entry name" value="CB"/>
</dbReference>
<dbReference type="Gene3D" id="1.10.443.10">
    <property type="entry name" value="Intergrase catalytic core"/>
    <property type="match status" value="1"/>
</dbReference>
<dbReference type="Pfam" id="PF00589">
    <property type="entry name" value="Phage_integrase"/>
    <property type="match status" value="1"/>
</dbReference>
<dbReference type="AlphaFoldDB" id="A0A3D9Z498"/>
<dbReference type="PANTHER" id="PTHR30349">
    <property type="entry name" value="PHAGE INTEGRASE-RELATED"/>
    <property type="match status" value="1"/>
</dbReference>
<evidence type="ECO:0000313" key="9">
    <source>
        <dbReference type="Proteomes" id="UP000256900"/>
    </source>
</evidence>
<dbReference type="OrthoDB" id="9785687at2"/>
<keyword evidence="3 5" id="KW-0238">DNA-binding</keyword>
<dbReference type="GO" id="GO:0006310">
    <property type="term" value="P:DNA recombination"/>
    <property type="evidence" value="ECO:0007669"/>
    <property type="project" value="UniProtKB-KW"/>
</dbReference>
<name>A0A3D9Z498_9HYPH</name>
<evidence type="ECO:0000256" key="4">
    <source>
        <dbReference type="ARBA" id="ARBA00023172"/>
    </source>
</evidence>
<sequence length="417" mass="45853">MAIRKRTWATAKGAKEAWISDYVDQSGRRHIKTFERKKDAEAFLARASVEIAEGTHTAASSSVSISEAADLWLESCRQAGLEAATIAAYEQHCRLHIKPYIGRAKLSGLTAPAIRELEDRLRRGDPAPGEEKGHPRSAVMVRRTITNLGALISDAQERGLVARNVVRDVRKLRRRGAEKRHTERHRGKLKIGTDIPSLNEIRAFLAALTGTYRPILMTAVFTGLRASELRGLRWCDVDLKRGEIHVRQRVDFKNSAGPPKSAAGERTVPIPPELANALREHKATLPPARRADHAIVFATGTGAAEYHGNIVKRGLIPAWIAAGVTVPVLDEKGKSAKDENGKPIVTAKYSGLHSLRHFFASWCINRKVDGGLELPAKIVQERLGHSTIAMTLDTYSHLFPRVDDHAEFAAASAALFN</sequence>
<gene>
    <name evidence="8" type="ORF">DES32_0832</name>
</gene>
<dbReference type="InterPro" id="IPR013762">
    <property type="entry name" value="Integrase-like_cat_sf"/>
</dbReference>
<dbReference type="InterPro" id="IPR011010">
    <property type="entry name" value="DNA_brk_join_enz"/>
</dbReference>
<keyword evidence="2" id="KW-0229">DNA integration</keyword>
<comment type="caution">
    <text evidence="8">The sequence shown here is derived from an EMBL/GenBank/DDBJ whole genome shotgun (WGS) entry which is preliminary data.</text>
</comment>
<evidence type="ECO:0000256" key="1">
    <source>
        <dbReference type="ARBA" id="ARBA00008857"/>
    </source>
</evidence>
<protein>
    <submittedName>
        <fullName evidence="8">Site-specific recombinase XerD</fullName>
    </submittedName>
</protein>
<dbReference type="PANTHER" id="PTHR30349:SF64">
    <property type="entry name" value="PROPHAGE INTEGRASE INTD-RELATED"/>
    <property type="match status" value="1"/>
</dbReference>
<dbReference type="InterPro" id="IPR050090">
    <property type="entry name" value="Tyrosine_recombinase_XerCD"/>
</dbReference>
<dbReference type="Proteomes" id="UP000256900">
    <property type="component" value="Unassembled WGS sequence"/>
</dbReference>
<dbReference type="GO" id="GO:0003677">
    <property type="term" value="F:DNA binding"/>
    <property type="evidence" value="ECO:0007669"/>
    <property type="project" value="UniProtKB-UniRule"/>
</dbReference>
<evidence type="ECO:0000256" key="2">
    <source>
        <dbReference type="ARBA" id="ARBA00022908"/>
    </source>
</evidence>
<dbReference type="PROSITE" id="PS51898">
    <property type="entry name" value="TYR_RECOMBINASE"/>
    <property type="match status" value="1"/>
</dbReference>
<accession>A0A3D9Z498</accession>
<comment type="similarity">
    <text evidence="1">Belongs to the 'phage' integrase family.</text>
</comment>
<evidence type="ECO:0000256" key="3">
    <source>
        <dbReference type="ARBA" id="ARBA00023125"/>
    </source>
</evidence>
<evidence type="ECO:0000313" key="8">
    <source>
        <dbReference type="EMBL" id="REF89605.1"/>
    </source>
</evidence>
<keyword evidence="4" id="KW-0233">DNA recombination</keyword>
<dbReference type="Pfam" id="PF14659">
    <property type="entry name" value="Phage_int_SAM_3"/>
    <property type="match status" value="1"/>
</dbReference>
<dbReference type="PROSITE" id="PS51900">
    <property type="entry name" value="CB"/>
    <property type="match status" value="1"/>
</dbReference>
<dbReference type="Gene3D" id="1.10.150.130">
    <property type="match status" value="1"/>
</dbReference>
<keyword evidence="9" id="KW-1185">Reference proteome</keyword>
<dbReference type="EMBL" id="QUMO01000001">
    <property type="protein sequence ID" value="REF89605.1"/>
    <property type="molecule type" value="Genomic_DNA"/>
</dbReference>
<evidence type="ECO:0000259" key="7">
    <source>
        <dbReference type="PROSITE" id="PS51900"/>
    </source>
</evidence>
<dbReference type="InterPro" id="IPR002104">
    <property type="entry name" value="Integrase_catalytic"/>
</dbReference>
<dbReference type="InterPro" id="IPR004107">
    <property type="entry name" value="Integrase_SAM-like_N"/>
</dbReference>
<evidence type="ECO:0000256" key="5">
    <source>
        <dbReference type="PROSITE-ProRule" id="PRU01248"/>
    </source>
</evidence>
<organism evidence="8 9">
    <name type="scientific">Methylovirgula ligni</name>
    <dbReference type="NCBI Taxonomy" id="569860"/>
    <lineage>
        <taxon>Bacteria</taxon>
        <taxon>Pseudomonadati</taxon>
        <taxon>Pseudomonadota</taxon>
        <taxon>Alphaproteobacteria</taxon>
        <taxon>Hyphomicrobiales</taxon>
        <taxon>Beijerinckiaceae</taxon>
        <taxon>Methylovirgula</taxon>
    </lineage>
</organism>
<proteinExistence type="inferred from homology"/>
<feature type="domain" description="Tyr recombinase" evidence="6">
    <location>
        <begin position="191"/>
        <end position="410"/>
    </location>
</feature>
<reference evidence="8 9" key="1">
    <citation type="submission" date="2018-08" db="EMBL/GenBank/DDBJ databases">
        <title>Genomic Encyclopedia of Type Strains, Phase IV (KMG-IV): sequencing the most valuable type-strain genomes for metagenomic binning, comparative biology and taxonomic classification.</title>
        <authorList>
            <person name="Goeker M."/>
        </authorList>
    </citation>
    <scope>NUCLEOTIDE SEQUENCE [LARGE SCALE GENOMIC DNA]</scope>
    <source>
        <strain evidence="8 9">BW863</strain>
    </source>
</reference>
<dbReference type="GO" id="GO:0015074">
    <property type="term" value="P:DNA integration"/>
    <property type="evidence" value="ECO:0007669"/>
    <property type="project" value="UniProtKB-KW"/>
</dbReference>